<keyword evidence="2 8" id="KW-0732">Signal</keyword>
<comment type="caution">
    <text evidence="10">The sequence shown here is derived from an EMBL/GenBank/DDBJ whole genome shotgun (WGS) entry which is preliminary data.</text>
</comment>
<evidence type="ECO:0000256" key="6">
    <source>
        <dbReference type="ARBA" id="ARBA00023316"/>
    </source>
</evidence>
<protein>
    <submittedName>
        <fullName evidence="10">D-alanyl-D-alanine carboxypeptidase</fullName>
    </submittedName>
</protein>
<keyword evidence="3" id="KW-0378">Hydrolase</keyword>
<dbReference type="SUPFAM" id="SSF56601">
    <property type="entry name" value="beta-lactamase/transpeptidase-like"/>
    <property type="match status" value="1"/>
</dbReference>
<evidence type="ECO:0000256" key="3">
    <source>
        <dbReference type="ARBA" id="ARBA00022801"/>
    </source>
</evidence>
<dbReference type="GO" id="GO:0004180">
    <property type="term" value="F:carboxypeptidase activity"/>
    <property type="evidence" value="ECO:0007669"/>
    <property type="project" value="UniProtKB-KW"/>
</dbReference>
<comment type="similarity">
    <text evidence="1 7">Belongs to the peptidase S11 family.</text>
</comment>
<dbReference type="PANTHER" id="PTHR21581:SF6">
    <property type="entry name" value="TRAFFICKING PROTEIN PARTICLE COMPLEX SUBUNIT 12"/>
    <property type="match status" value="1"/>
</dbReference>
<reference evidence="11" key="1">
    <citation type="journal article" date="2021" name="Syst. Appl. Microbiol.">
        <title>Roseomonas hellenica sp. nov., isolated from roots of wild-growing Alkanna tinctoria.</title>
        <authorList>
            <person name="Rat A."/>
            <person name="Naranjo H.D."/>
            <person name="Lebbe L."/>
            <person name="Cnockaert M."/>
            <person name="Krigas N."/>
            <person name="Grigoriadou K."/>
            <person name="Maloupa E."/>
            <person name="Willems A."/>
        </authorList>
    </citation>
    <scope>NUCLEOTIDE SEQUENCE [LARGE SCALE GENOMIC DNA]</scope>
    <source>
        <strain evidence="11">LMG 31523</strain>
    </source>
</reference>
<keyword evidence="4" id="KW-0133">Cell shape</keyword>
<feature type="chain" id="PRO_5046778557" evidence="8">
    <location>
        <begin position="21"/>
        <end position="313"/>
    </location>
</feature>
<dbReference type="EMBL" id="JAAGBB010000072">
    <property type="protein sequence ID" value="MBR0668892.1"/>
    <property type="molecule type" value="Genomic_DNA"/>
</dbReference>
<dbReference type="InterPro" id="IPR001967">
    <property type="entry name" value="Peptidase_S11_N"/>
</dbReference>
<feature type="non-terminal residue" evidence="10">
    <location>
        <position position="313"/>
    </location>
</feature>
<organism evidence="10 11">
    <name type="scientific">Plastoroseomonas hellenica</name>
    <dbReference type="NCBI Taxonomy" id="2687306"/>
    <lineage>
        <taxon>Bacteria</taxon>
        <taxon>Pseudomonadati</taxon>
        <taxon>Pseudomonadota</taxon>
        <taxon>Alphaproteobacteria</taxon>
        <taxon>Acetobacterales</taxon>
        <taxon>Acetobacteraceae</taxon>
        <taxon>Plastoroseomonas</taxon>
    </lineage>
</organism>
<gene>
    <name evidence="10" type="ORF">GXW71_31370</name>
</gene>
<feature type="signal peptide" evidence="8">
    <location>
        <begin position="1"/>
        <end position="20"/>
    </location>
</feature>
<evidence type="ECO:0000259" key="9">
    <source>
        <dbReference type="Pfam" id="PF00768"/>
    </source>
</evidence>
<evidence type="ECO:0000256" key="2">
    <source>
        <dbReference type="ARBA" id="ARBA00022729"/>
    </source>
</evidence>
<evidence type="ECO:0000313" key="10">
    <source>
        <dbReference type="EMBL" id="MBR0668892.1"/>
    </source>
</evidence>
<dbReference type="InterPro" id="IPR012338">
    <property type="entry name" value="Beta-lactam/transpept-like"/>
</dbReference>
<keyword evidence="5" id="KW-0573">Peptidoglycan synthesis</keyword>
<evidence type="ECO:0000256" key="5">
    <source>
        <dbReference type="ARBA" id="ARBA00022984"/>
    </source>
</evidence>
<evidence type="ECO:0000256" key="1">
    <source>
        <dbReference type="ARBA" id="ARBA00007164"/>
    </source>
</evidence>
<dbReference type="Gene3D" id="3.40.710.10">
    <property type="entry name" value="DD-peptidase/beta-lactamase superfamily"/>
    <property type="match status" value="1"/>
</dbReference>
<feature type="domain" description="Peptidase S11 D-alanyl-D-alanine carboxypeptidase A N-terminal" evidence="9">
    <location>
        <begin position="28"/>
        <end position="245"/>
    </location>
</feature>
<dbReference type="InterPro" id="IPR018044">
    <property type="entry name" value="Peptidase_S11"/>
</dbReference>
<keyword evidence="6" id="KW-0961">Cell wall biogenesis/degradation</keyword>
<keyword evidence="10" id="KW-0121">Carboxypeptidase</keyword>
<keyword evidence="11" id="KW-1185">Reference proteome</keyword>
<accession>A0ABS5F8M1</accession>
<sequence length="313" mass="33316">MLSIIILAALLAFVPRDAAAQIGSGRYAAFLQDADTGAVLLAVNADEARYPASLTKMMTLYLAFEALQRGRLAETTRIRVSRHAAGMEPSRLGLRAGSTIRARDAIMALVTKSANDAAVALGEHLAGGSEVAFARMMTRKARALGMANTSFRNASGLPHPAQVTTARDMAVLSRALIRDFPGRYAYFSAARFDWRGQSMPNHNRLLSEYDGADGIKTGYIRASGFNLAASAMRDGRRLVAVVFGGASGVERDQHVMALLDRGFAEIGRDAPAGTMVARRRGPSLVASASAATLAPPVRETGRVRDNRARAAAI</sequence>
<dbReference type="Pfam" id="PF00768">
    <property type="entry name" value="Peptidase_S11"/>
    <property type="match status" value="1"/>
</dbReference>
<evidence type="ECO:0000313" key="11">
    <source>
        <dbReference type="Proteomes" id="UP001196870"/>
    </source>
</evidence>
<dbReference type="PANTHER" id="PTHR21581">
    <property type="entry name" value="D-ALANYL-D-ALANINE CARBOXYPEPTIDASE"/>
    <property type="match status" value="1"/>
</dbReference>
<keyword evidence="10" id="KW-0645">Protease</keyword>
<evidence type="ECO:0000256" key="4">
    <source>
        <dbReference type="ARBA" id="ARBA00022960"/>
    </source>
</evidence>
<dbReference type="PRINTS" id="PR00725">
    <property type="entry name" value="DADACBPTASE1"/>
</dbReference>
<evidence type="ECO:0000256" key="8">
    <source>
        <dbReference type="SAM" id="SignalP"/>
    </source>
</evidence>
<name>A0ABS5F8M1_9PROT</name>
<proteinExistence type="inferred from homology"/>
<dbReference type="Proteomes" id="UP001196870">
    <property type="component" value="Unassembled WGS sequence"/>
</dbReference>
<evidence type="ECO:0000256" key="7">
    <source>
        <dbReference type="RuleBase" id="RU004016"/>
    </source>
</evidence>